<comment type="caution">
    <text evidence="2">The sequence shown here is derived from an EMBL/GenBank/DDBJ whole genome shotgun (WGS) entry which is preliminary data.</text>
</comment>
<gene>
    <name evidence="2" type="ORF">ACFQDI_11850</name>
</gene>
<evidence type="ECO:0000313" key="2">
    <source>
        <dbReference type="EMBL" id="MFC5455553.1"/>
    </source>
</evidence>
<reference evidence="3" key="1">
    <citation type="journal article" date="2019" name="Int. J. Syst. Evol. Microbiol.">
        <title>The Global Catalogue of Microorganisms (GCM) 10K type strain sequencing project: providing services to taxonomists for standard genome sequencing and annotation.</title>
        <authorList>
            <consortium name="The Broad Institute Genomics Platform"/>
            <consortium name="The Broad Institute Genome Sequencing Center for Infectious Disease"/>
            <person name="Wu L."/>
            <person name="Ma J."/>
        </authorList>
    </citation>
    <scope>NUCLEOTIDE SEQUENCE [LARGE SCALE GENOMIC DNA]</scope>
    <source>
        <strain evidence="3">CGMCC 4.1469</strain>
    </source>
</reference>
<proteinExistence type="predicted"/>
<accession>A0ABW0KPW9</accession>
<dbReference type="EMBL" id="JBHSMQ010000004">
    <property type="protein sequence ID" value="MFC5455553.1"/>
    <property type="molecule type" value="Genomic_DNA"/>
</dbReference>
<organism evidence="2 3">
    <name type="scientific">Prosthecobacter fluviatilis</name>
    <dbReference type="NCBI Taxonomy" id="445931"/>
    <lineage>
        <taxon>Bacteria</taxon>
        <taxon>Pseudomonadati</taxon>
        <taxon>Verrucomicrobiota</taxon>
        <taxon>Verrucomicrobiia</taxon>
        <taxon>Verrucomicrobiales</taxon>
        <taxon>Verrucomicrobiaceae</taxon>
        <taxon>Prosthecobacter</taxon>
    </lineage>
</organism>
<feature type="region of interest" description="Disordered" evidence="1">
    <location>
        <begin position="125"/>
        <end position="159"/>
    </location>
</feature>
<evidence type="ECO:0000256" key="1">
    <source>
        <dbReference type="SAM" id="MobiDB-lite"/>
    </source>
</evidence>
<name>A0ABW0KPW9_9BACT</name>
<protein>
    <submittedName>
        <fullName evidence="2">YceD family protein</fullName>
    </submittedName>
</protein>
<dbReference type="RefSeq" id="WP_377166751.1">
    <property type="nucleotide sequence ID" value="NZ_JBHSMQ010000004.1"/>
</dbReference>
<evidence type="ECO:0000313" key="3">
    <source>
        <dbReference type="Proteomes" id="UP001596052"/>
    </source>
</evidence>
<keyword evidence="3" id="KW-1185">Reference proteome</keyword>
<dbReference type="Proteomes" id="UP001596052">
    <property type="component" value="Unassembled WGS sequence"/>
</dbReference>
<sequence>MHRPLFIDLRTLPEGGKDISGQELPTFFDLDPKDSIQAVSPLKYDLHVERDGADLIVTGRLGATFSLECGACLERFDYRVELENYSSEVEIAKDDTINLTDTVREDILLTLPSYPRCDAGNVHPRQCPAEGRFEPELEPAPDEPQSAGPGVWEALNKLN</sequence>